<protein>
    <recommendedName>
        <fullName evidence="3">Phage minor capsid protein 2</fullName>
    </recommendedName>
</protein>
<dbReference type="EMBL" id="JAVDQF010000001">
    <property type="protein sequence ID" value="MDR6268910.1"/>
    <property type="molecule type" value="Genomic_DNA"/>
</dbReference>
<evidence type="ECO:0000313" key="1">
    <source>
        <dbReference type="EMBL" id="MDR6268910.1"/>
    </source>
</evidence>
<keyword evidence="2" id="KW-1185">Reference proteome</keyword>
<evidence type="ECO:0000313" key="2">
    <source>
        <dbReference type="Proteomes" id="UP001185069"/>
    </source>
</evidence>
<reference evidence="1 2" key="1">
    <citation type="submission" date="2023-07" db="EMBL/GenBank/DDBJ databases">
        <title>Sequencing the genomes of 1000 actinobacteria strains.</title>
        <authorList>
            <person name="Klenk H.-P."/>
        </authorList>
    </citation>
    <scope>NUCLEOTIDE SEQUENCE [LARGE SCALE GENOMIC DNA]</scope>
    <source>
        <strain evidence="1 2">DSM 14555</strain>
    </source>
</reference>
<evidence type="ECO:0008006" key="3">
    <source>
        <dbReference type="Google" id="ProtNLM"/>
    </source>
</evidence>
<gene>
    <name evidence="1" type="ORF">JOE69_001148</name>
</gene>
<comment type="caution">
    <text evidence="1">The sequence shown here is derived from an EMBL/GenBank/DDBJ whole genome shotgun (WGS) entry which is preliminary data.</text>
</comment>
<dbReference type="InterPro" id="IPR009319">
    <property type="entry name" value="Phage_A118_VSP1"/>
</dbReference>
<organism evidence="1 2">
    <name type="scientific">Arthrobacter russicus</name>
    <dbReference type="NCBI Taxonomy" id="172040"/>
    <lineage>
        <taxon>Bacteria</taxon>
        <taxon>Bacillati</taxon>
        <taxon>Actinomycetota</taxon>
        <taxon>Actinomycetes</taxon>
        <taxon>Micrococcales</taxon>
        <taxon>Micrococcaceae</taxon>
        <taxon>Arthrobacter</taxon>
    </lineage>
</organism>
<accession>A0ABU1J8Z8</accession>
<sequence>MAQTQETQIQQQGLPATVDSLALAVVVVYQGAETELIVGSGRLIAQTIRSPDEAPYLLGRLQTLASSIRDRVRGAVLDLATQVVDEASRNGNLTAMREIRQLAGTGTTLGPGWLPHDVNSARLMAEDLARRLDAAALRMTRFADDAYRAATTSAALAQILDKATPAEAQAQAWRELSAKGVTGFTDKAGREWNLSSYVEMATRTATQKAFNASHKDRLTQAGIVYFTISTTGRPCPLCAPWEGRVLADAGKGVATEDGFTFEIAATVEEATATGLFHPNCKHTLSAFLPGSTVLRKNTWTKADEDQYKATQKLRAIERQIRTDRLVYASAVTDLEKARARRSLREHVALAKAYADQNNLLYRARRTSIDLGNRP</sequence>
<dbReference type="Pfam" id="PF06152">
    <property type="entry name" value="Phage_min_cap2"/>
    <property type="match status" value="1"/>
</dbReference>
<dbReference type="RefSeq" id="WP_309796838.1">
    <property type="nucleotide sequence ID" value="NZ_BAAAHY010000013.1"/>
</dbReference>
<name>A0ABU1J8Z8_9MICC</name>
<proteinExistence type="predicted"/>
<dbReference type="Proteomes" id="UP001185069">
    <property type="component" value="Unassembled WGS sequence"/>
</dbReference>